<dbReference type="InterPro" id="IPR000014">
    <property type="entry name" value="PAS"/>
</dbReference>
<gene>
    <name evidence="6" type="ORF">B9H00_05230</name>
</gene>
<name>A0A240UN25_9GAMM</name>
<dbReference type="PANTHER" id="PTHR43304:SF1">
    <property type="entry name" value="PAC DOMAIN-CONTAINING PROTEIN"/>
    <property type="match status" value="1"/>
</dbReference>
<dbReference type="SMART" id="SM00086">
    <property type="entry name" value="PAC"/>
    <property type="match status" value="1"/>
</dbReference>
<proteinExistence type="predicted"/>
<dbReference type="OrthoDB" id="1931120at2"/>
<dbReference type="GO" id="GO:0004673">
    <property type="term" value="F:protein histidine kinase activity"/>
    <property type="evidence" value="ECO:0007669"/>
    <property type="project" value="UniProtKB-EC"/>
</dbReference>
<evidence type="ECO:0000313" key="6">
    <source>
        <dbReference type="EMBL" id="ART62525.1"/>
    </source>
</evidence>
<dbReference type="InterPro" id="IPR052162">
    <property type="entry name" value="Sensor_kinase/Photoreceptor"/>
</dbReference>
<organism evidence="6 7">
    <name type="scientific">Kushneria marisflavi</name>
    <dbReference type="NCBI Taxonomy" id="157779"/>
    <lineage>
        <taxon>Bacteria</taxon>
        <taxon>Pseudomonadati</taxon>
        <taxon>Pseudomonadota</taxon>
        <taxon>Gammaproteobacteria</taxon>
        <taxon>Oceanospirillales</taxon>
        <taxon>Halomonadaceae</taxon>
        <taxon>Kushneria</taxon>
    </lineage>
</organism>
<dbReference type="EMBL" id="CP021358">
    <property type="protein sequence ID" value="ART62525.1"/>
    <property type="molecule type" value="Genomic_DNA"/>
</dbReference>
<sequence length="513" mass="57830">MLGIYEQIFGNSDYQRLARWLRLGLFMLAYFLLVLAGTRLSSMEDAVVAPWFAGPMAIAGLVRLHPRDWAIPMVGILLADVLAQYLCHTPHEVLLYTFVNGLEILGGAFWLRWQFKGVLITSSVSSFLSILLIGAFLIPLISSLMLALTVSLPETGFFQSWWIHYLSGCLGMLIMLPVALKSSIGRWRELLSSRILNGFNAVLLLTVAVNAVIILFFPDEVTWSIGMLLLGALLFDFFRSTLLNIVSVSSLVVLVHFYQQDDAVHIGMFHYITIVLTVLPALLLAMALHDFRREQLRLQQSEQRWKSALEGSGQGVWEIDLVRRQISASLEAHRMLGEEAGASFSMDLWREKTHPDDVAHVEQALAAHIAGETPLYVVQYRARQKDGSYRWYQSRGKVMQFDELDRPLQMVGTLIDIHAARQLELEREQLAHDLQEEKERLQVTLDSIGDGVIATDMAGNVVFMNPVAEEITGWNFSRARQCPLQEVFHLHGPDMAPQSLELINTCLSRNEAV</sequence>
<protein>
    <recommendedName>
        <fullName evidence="2">histidine kinase</fullName>
        <ecNumber evidence="2">2.7.13.3</ecNumber>
    </recommendedName>
</protein>
<evidence type="ECO:0000256" key="1">
    <source>
        <dbReference type="ARBA" id="ARBA00000085"/>
    </source>
</evidence>
<dbReference type="KEGG" id="kma:B9H00_05230"/>
<keyword evidence="5" id="KW-0418">Kinase</keyword>
<dbReference type="InterPro" id="IPR035965">
    <property type="entry name" value="PAS-like_dom_sf"/>
</dbReference>
<dbReference type="PROSITE" id="PS50112">
    <property type="entry name" value="PAS"/>
    <property type="match status" value="1"/>
</dbReference>
<keyword evidence="7" id="KW-1185">Reference proteome</keyword>
<reference evidence="6 7" key="1">
    <citation type="submission" date="2017-05" db="EMBL/GenBank/DDBJ databases">
        <authorList>
            <person name="Song R."/>
            <person name="Chenine A.L."/>
            <person name="Ruprecht R.M."/>
        </authorList>
    </citation>
    <scope>NUCLEOTIDE SEQUENCE [LARGE SCALE GENOMIC DNA]</scope>
    <source>
        <strain evidence="6">SW32</strain>
    </source>
</reference>
<dbReference type="RefSeq" id="WP_086899754.1">
    <property type="nucleotide sequence ID" value="NZ_CP021358.1"/>
</dbReference>
<dbReference type="AlphaFoldDB" id="A0A240UN25"/>
<evidence type="ECO:0000256" key="4">
    <source>
        <dbReference type="ARBA" id="ARBA00022679"/>
    </source>
</evidence>
<accession>A0A240UN25</accession>
<dbReference type="PANTHER" id="PTHR43304">
    <property type="entry name" value="PHYTOCHROME-LIKE PROTEIN CPH1"/>
    <property type="match status" value="1"/>
</dbReference>
<dbReference type="EC" id="2.7.13.3" evidence="2"/>
<evidence type="ECO:0000256" key="2">
    <source>
        <dbReference type="ARBA" id="ARBA00012438"/>
    </source>
</evidence>
<dbReference type="Pfam" id="PF13188">
    <property type="entry name" value="PAS_8"/>
    <property type="match status" value="1"/>
</dbReference>
<comment type="catalytic activity">
    <reaction evidence="1">
        <text>ATP + protein L-histidine = ADP + protein N-phospho-L-histidine.</text>
        <dbReference type="EC" id="2.7.13.3"/>
    </reaction>
</comment>
<keyword evidence="3" id="KW-0597">Phosphoprotein</keyword>
<evidence type="ECO:0000256" key="3">
    <source>
        <dbReference type="ARBA" id="ARBA00022553"/>
    </source>
</evidence>
<dbReference type="InterPro" id="IPR000700">
    <property type="entry name" value="PAS-assoc_C"/>
</dbReference>
<dbReference type="Pfam" id="PF08447">
    <property type="entry name" value="PAS_3"/>
    <property type="match status" value="1"/>
</dbReference>
<evidence type="ECO:0000313" key="7">
    <source>
        <dbReference type="Proteomes" id="UP000194457"/>
    </source>
</evidence>
<dbReference type="InterPro" id="IPR013655">
    <property type="entry name" value="PAS_fold_3"/>
</dbReference>
<dbReference type="Gene3D" id="3.30.450.20">
    <property type="entry name" value="PAS domain"/>
    <property type="match status" value="2"/>
</dbReference>
<dbReference type="GO" id="GO:0006355">
    <property type="term" value="P:regulation of DNA-templated transcription"/>
    <property type="evidence" value="ECO:0007669"/>
    <property type="project" value="InterPro"/>
</dbReference>
<dbReference type="Proteomes" id="UP000194457">
    <property type="component" value="Chromosome"/>
</dbReference>
<dbReference type="SUPFAM" id="SSF55785">
    <property type="entry name" value="PYP-like sensor domain (PAS domain)"/>
    <property type="match status" value="2"/>
</dbReference>
<dbReference type="SMART" id="SM00091">
    <property type="entry name" value="PAS"/>
    <property type="match status" value="2"/>
</dbReference>
<dbReference type="PROSITE" id="PS50113">
    <property type="entry name" value="PAC"/>
    <property type="match status" value="1"/>
</dbReference>
<dbReference type="NCBIfam" id="TIGR00229">
    <property type="entry name" value="sensory_box"/>
    <property type="match status" value="1"/>
</dbReference>
<dbReference type="CDD" id="cd00130">
    <property type="entry name" value="PAS"/>
    <property type="match status" value="2"/>
</dbReference>
<evidence type="ECO:0000256" key="5">
    <source>
        <dbReference type="ARBA" id="ARBA00022777"/>
    </source>
</evidence>
<keyword evidence="4" id="KW-0808">Transferase</keyword>
<dbReference type="InterPro" id="IPR001610">
    <property type="entry name" value="PAC"/>
</dbReference>